<keyword evidence="2" id="KW-1133">Transmembrane helix</keyword>
<dbReference type="Pfam" id="PF08239">
    <property type="entry name" value="SH3_3"/>
    <property type="match status" value="1"/>
</dbReference>
<keyword evidence="2" id="KW-0812">Transmembrane</keyword>
<feature type="transmembrane region" description="Helical" evidence="2">
    <location>
        <begin position="67"/>
        <end position="87"/>
    </location>
</feature>
<evidence type="ECO:0000313" key="4">
    <source>
        <dbReference type="EMBL" id="EYF00428.1"/>
    </source>
</evidence>
<accession>A0A017STW7</accession>
<feature type="compositionally biased region" description="Low complexity" evidence="1">
    <location>
        <begin position="128"/>
        <end position="144"/>
    </location>
</feature>
<dbReference type="Gene3D" id="2.30.30.40">
    <property type="entry name" value="SH3 Domains"/>
    <property type="match status" value="1"/>
</dbReference>
<dbReference type="InterPro" id="IPR003646">
    <property type="entry name" value="SH3-like_bac-type"/>
</dbReference>
<feature type="region of interest" description="Disordered" evidence="1">
    <location>
        <begin position="92"/>
        <end position="144"/>
    </location>
</feature>
<comment type="caution">
    <text evidence="4">The sequence shown here is derived from an EMBL/GenBank/DDBJ whole genome shotgun (WGS) entry which is preliminary data.</text>
</comment>
<dbReference type="AlphaFoldDB" id="A0A017STW7"/>
<evidence type="ECO:0000313" key="5">
    <source>
        <dbReference type="Proteomes" id="UP000019678"/>
    </source>
</evidence>
<dbReference type="EMBL" id="ASRX01000111">
    <property type="protein sequence ID" value="EYF00428.1"/>
    <property type="molecule type" value="Genomic_DNA"/>
</dbReference>
<dbReference type="STRING" id="1192034.CAP_0835"/>
<dbReference type="OrthoDB" id="9915656at2"/>
<dbReference type="RefSeq" id="WP_044251349.1">
    <property type="nucleotide sequence ID" value="NZ_ASRX01000111.1"/>
</dbReference>
<name>A0A017STW7_9BACT</name>
<feature type="domain" description="SH3b" evidence="3">
    <location>
        <begin position="161"/>
        <end position="215"/>
    </location>
</feature>
<protein>
    <recommendedName>
        <fullName evidence="3">SH3b domain-containing protein</fullName>
    </recommendedName>
</protein>
<dbReference type="Proteomes" id="UP000019678">
    <property type="component" value="Unassembled WGS sequence"/>
</dbReference>
<evidence type="ECO:0000259" key="3">
    <source>
        <dbReference type="Pfam" id="PF08239"/>
    </source>
</evidence>
<organism evidence="4 5">
    <name type="scientific">Chondromyces apiculatus DSM 436</name>
    <dbReference type="NCBI Taxonomy" id="1192034"/>
    <lineage>
        <taxon>Bacteria</taxon>
        <taxon>Pseudomonadati</taxon>
        <taxon>Myxococcota</taxon>
        <taxon>Polyangia</taxon>
        <taxon>Polyangiales</taxon>
        <taxon>Polyangiaceae</taxon>
        <taxon>Chondromyces</taxon>
    </lineage>
</organism>
<feature type="region of interest" description="Disordered" evidence="1">
    <location>
        <begin position="1"/>
        <end position="43"/>
    </location>
</feature>
<feature type="compositionally biased region" description="Basic and acidic residues" evidence="1">
    <location>
        <begin position="105"/>
        <end position="116"/>
    </location>
</feature>
<sequence>MSDPATRHSTGNEDGFDPEDPSAQHPANGGPVIPGPLDPLPAALAPPAPLVQVSPPPPTRQGSLKPILVICALAVVSAALCAAVILYSRGQFGGGAAQGTTEDAETGRPAEEEKRTALPGEAMPPVITEGAGSPGGSTSSSGTKTVRAVVTLPEGQPRAVLRNKPDFNGDMVVFLPQGATVEVTNSTTAAGGTWFRVRTLDTPTQASGWVHGAVLKM</sequence>
<evidence type="ECO:0000256" key="2">
    <source>
        <dbReference type="SAM" id="Phobius"/>
    </source>
</evidence>
<keyword evidence="5" id="KW-1185">Reference proteome</keyword>
<feature type="compositionally biased region" description="Pro residues" evidence="1">
    <location>
        <begin position="33"/>
        <end position="43"/>
    </location>
</feature>
<evidence type="ECO:0000256" key="1">
    <source>
        <dbReference type="SAM" id="MobiDB-lite"/>
    </source>
</evidence>
<reference evidence="4 5" key="1">
    <citation type="submission" date="2013-05" db="EMBL/GenBank/DDBJ databases">
        <title>Genome assembly of Chondromyces apiculatus DSM 436.</title>
        <authorList>
            <person name="Sharma G."/>
            <person name="Khatri I."/>
            <person name="Kaur C."/>
            <person name="Mayilraj S."/>
            <person name="Subramanian S."/>
        </authorList>
    </citation>
    <scope>NUCLEOTIDE SEQUENCE [LARGE SCALE GENOMIC DNA]</scope>
    <source>
        <strain evidence="4 5">DSM 436</strain>
    </source>
</reference>
<gene>
    <name evidence="4" type="ORF">CAP_0835</name>
</gene>
<keyword evidence="2" id="KW-0472">Membrane</keyword>
<proteinExistence type="predicted"/>